<keyword evidence="2" id="KW-1185">Reference proteome</keyword>
<evidence type="ECO:0000313" key="2">
    <source>
        <dbReference type="Proteomes" id="UP001178461"/>
    </source>
</evidence>
<reference evidence="1" key="1">
    <citation type="submission" date="2022-12" db="EMBL/GenBank/DDBJ databases">
        <authorList>
            <person name="Alioto T."/>
            <person name="Alioto T."/>
            <person name="Gomez Garrido J."/>
        </authorList>
    </citation>
    <scope>NUCLEOTIDE SEQUENCE</scope>
</reference>
<gene>
    <name evidence="1" type="ORF">PODLI_1B019159</name>
</gene>
<sequence>MSMLSNHWILPVAYMLTPFHPQIKVLCFELKHTETLQILDFGLCCGALNISTLKGCPNGAYFRMHPYSTSEPHSPPSSPDVLIGTITGPVLGGMQALPPQ</sequence>
<protein>
    <submittedName>
        <fullName evidence="1">Uncharacterized protein</fullName>
    </submittedName>
</protein>
<dbReference type="AlphaFoldDB" id="A0AA35LG05"/>
<proteinExistence type="predicted"/>
<accession>A0AA35LG05</accession>
<evidence type="ECO:0000313" key="1">
    <source>
        <dbReference type="EMBL" id="CAI5795651.1"/>
    </source>
</evidence>
<dbReference type="Proteomes" id="UP001178461">
    <property type="component" value="Chromosome 15"/>
</dbReference>
<organism evidence="1 2">
    <name type="scientific">Podarcis lilfordi</name>
    <name type="common">Lilford's wall lizard</name>
    <dbReference type="NCBI Taxonomy" id="74358"/>
    <lineage>
        <taxon>Eukaryota</taxon>
        <taxon>Metazoa</taxon>
        <taxon>Chordata</taxon>
        <taxon>Craniata</taxon>
        <taxon>Vertebrata</taxon>
        <taxon>Euteleostomi</taxon>
        <taxon>Lepidosauria</taxon>
        <taxon>Squamata</taxon>
        <taxon>Bifurcata</taxon>
        <taxon>Unidentata</taxon>
        <taxon>Episquamata</taxon>
        <taxon>Laterata</taxon>
        <taxon>Lacertibaenia</taxon>
        <taxon>Lacertidae</taxon>
        <taxon>Podarcis</taxon>
    </lineage>
</organism>
<name>A0AA35LG05_9SAUR</name>
<dbReference type="EMBL" id="OX395141">
    <property type="protein sequence ID" value="CAI5795651.1"/>
    <property type="molecule type" value="Genomic_DNA"/>
</dbReference>